<reference evidence="1" key="2">
    <citation type="journal article" date="2020" name="Nat. Commun.">
        <title>Large-scale genome sequencing of mycorrhizal fungi provides insights into the early evolution of symbiotic traits.</title>
        <authorList>
            <person name="Miyauchi S."/>
            <person name="Kiss E."/>
            <person name="Kuo A."/>
            <person name="Drula E."/>
            <person name="Kohler A."/>
            <person name="Sanchez-Garcia M."/>
            <person name="Morin E."/>
            <person name="Andreopoulos B."/>
            <person name="Barry K.W."/>
            <person name="Bonito G."/>
            <person name="Buee M."/>
            <person name="Carver A."/>
            <person name="Chen C."/>
            <person name="Cichocki N."/>
            <person name="Clum A."/>
            <person name="Culley D."/>
            <person name="Crous P.W."/>
            <person name="Fauchery L."/>
            <person name="Girlanda M."/>
            <person name="Hayes R.D."/>
            <person name="Keri Z."/>
            <person name="LaButti K."/>
            <person name="Lipzen A."/>
            <person name="Lombard V."/>
            <person name="Magnuson J."/>
            <person name="Maillard F."/>
            <person name="Murat C."/>
            <person name="Nolan M."/>
            <person name="Ohm R.A."/>
            <person name="Pangilinan J."/>
            <person name="Pereira M.F."/>
            <person name="Perotto S."/>
            <person name="Peter M."/>
            <person name="Pfister S."/>
            <person name="Riley R."/>
            <person name="Sitrit Y."/>
            <person name="Stielow J.B."/>
            <person name="Szollosi G."/>
            <person name="Zifcakova L."/>
            <person name="Stursova M."/>
            <person name="Spatafora J.W."/>
            <person name="Tedersoo L."/>
            <person name="Vaario L.M."/>
            <person name="Yamada A."/>
            <person name="Yan M."/>
            <person name="Wang P."/>
            <person name="Xu J."/>
            <person name="Bruns T."/>
            <person name="Baldrian P."/>
            <person name="Vilgalys R."/>
            <person name="Dunand C."/>
            <person name="Henrissat B."/>
            <person name="Grigoriev I.V."/>
            <person name="Hibbett D."/>
            <person name="Nagy L.G."/>
            <person name="Martin F.M."/>
        </authorList>
    </citation>
    <scope>NUCLEOTIDE SEQUENCE</scope>
    <source>
        <strain evidence="1">P2</strain>
    </source>
</reference>
<evidence type="ECO:0000313" key="1">
    <source>
        <dbReference type="EMBL" id="KAF9642020.1"/>
    </source>
</evidence>
<name>A0ACB6YX49_THEGA</name>
<accession>A0ACB6YX49</accession>
<keyword evidence="2" id="KW-1185">Reference proteome</keyword>
<organism evidence="1 2">
    <name type="scientific">Thelephora ganbajun</name>
    <name type="common">Ganba fungus</name>
    <dbReference type="NCBI Taxonomy" id="370292"/>
    <lineage>
        <taxon>Eukaryota</taxon>
        <taxon>Fungi</taxon>
        <taxon>Dikarya</taxon>
        <taxon>Basidiomycota</taxon>
        <taxon>Agaricomycotina</taxon>
        <taxon>Agaricomycetes</taxon>
        <taxon>Thelephorales</taxon>
        <taxon>Thelephoraceae</taxon>
        <taxon>Thelephora</taxon>
    </lineage>
</organism>
<gene>
    <name evidence="1" type="ORF">BDM02DRAFT_3106143</name>
</gene>
<evidence type="ECO:0000313" key="2">
    <source>
        <dbReference type="Proteomes" id="UP000886501"/>
    </source>
</evidence>
<dbReference type="Proteomes" id="UP000886501">
    <property type="component" value="Unassembled WGS sequence"/>
</dbReference>
<comment type="caution">
    <text evidence="1">The sequence shown here is derived from an EMBL/GenBank/DDBJ whole genome shotgun (WGS) entry which is preliminary data.</text>
</comment>
<protein>
    <submittedName>
        <fullName evidence="1">Uncharacterized protein</fullName>
    </submittedName>
</protein>
<proteinExistence type="predicted"/>
<sequence>IAPVRQRTVKNLFRSHLFDGYRRLPSQVGYWMVPVVFGYSTYAWSKKYDAYLNSKEGHLAPAEEH</sequence>
<dbReference type="EMBL" id="MU118768">
    <property type="protein sequence ID" value="KAF9642020.1"/>
    <property type="molecule type" value="Genomic_DNA"/>
</dbReference>
<feature type="non-terminal residue" evidence="1">
    <location>
        <position position="1"/>
    </location>
</feature>
<reference evidence="1" key="1">
    <citation type="submission" date="2019-10" db="EMBL/GenBank/DDBJ databases">
        <authorList>
            <consortium name="DOE Joint Genome Institute"/>
            <person name="Kuo A."/>
            <person name="Miyauchi S."/>
            <person name="Kiss E."/>
            <person name="Drula E."/>
            <person name="Kohler A."/>
            <person name="Sanchez-Garcia M."/>
            <person name="Andreopoulos B."/>
            <person name="Barry K.W."/>
            <person name="Bonito G."/>
            <person name="Buee M."/>
            <person name="Carver A."/>
            <person name="Chen C."/>
            <person name="Cichocki N."/>
            <person name="Clum A."/>
            <person name="Culley D."/>
            <person name="Crous P.W."/>
            <person name="Fauchery L."/>
            <person name="Girlanda M."/>
            <person name="Hayes R."/>
            <person name="Keri Z."/>
            <person name="Labutti K."/>
            <person name="Lipzen A."/>
            <person name="Lombard V."/>
            <person name="Magnuson J."/>
            <person name="Maillard F."/>
            <person name="Morin E."/>
            <person name="Murat C."/>
            <person name="Nolan M."/>
            <person name="Ohm R."/>
            <person name="Pangilinan J."/>
            <person name="Pereira M."/>
            <person name="Perotto S."/>
            <person name="Peter M."/>
            <person name="Riley R."/>
            <person name="Sitrit Y."/>
            <person name="Stielow B."/>
            <person name="Szollosi G."/>
            <person name="Zifcakova L."/>
            <person name="Stursova M."/>
            <person name="Spatafora J.W."/>
            <person name="Tedersoo L."/>
            <person name="Vaario L.-M."/>
            <person name="Yamada A."/>
            <person name="Yan M."/>
            <person name="Wang P."/>
            <person name="Xu J."/>
            <person name="Bruns T."/>
            <person name="Baldrian P."/>
            <person name="Vilgalys R."/>
            <person name="Henrissat B."/>
            <person name="Grigoriev I.V."/>
            <person name="Hibbett D."/>
            <person name="Nagy L.G."/>
            <person name="Martin F.M."/>
        </authorList>
    </citation>
    <scope>NUCLEOTIDE SEQUENCE</scope>
    <source>
        <strain evidence="1">P2</strain>
    </source>
</reference>